<proteinExistence type="predicted"/>
<protein>
    <submittedName>
        <fullName evidence="1">SUKH-3 domain-containing protein</fullName>
    </submittedName>
</protein>
<dbReference type="Proteomes" id="UP001379533">
    <property type="component" value="Chromosome"/>
</dbReference>
<gene>
    <name evidence="1" type="ORF">LZC95_26540</name>
</gene>
<organism evidence="1 2">
    <name type="scientific">Pendulispora brunnea</name>
    <dbReference type="NCBI Taxonomy" id="2905690"/>
    <lineage>
        <taxon>Bacteria</taxon>
        <taxon>Pseudomonadati</taxon>
        <taxon>Myxococcota</taxon>
        <taxon>Myxococcia</taxon>
        <taxon>Myxococcales</taxon>
        <taxon>Sorangiineae</taxon>
        <taxon>Pendulisporaceae</taxon>
        <taxon>Pendulispora</taxon>
    </lineage>
</organism>
<evidence type="ECO:0000313" key="1">
    <source>
        <dbReference type="EMBL" id="WXA90048.1"/>
    </source>
</evidence>
<name>A0ABZ2JU95_9BACT</name>
<sequence>MSNAAYKALAEFGGLKMDISGPGVDFAKGSFQLDPTLALGEEDRFGTYENRSRRLYPLGEAYGGNPFLGIDEQGCVFVLMDEASRIGRSIEEALEGLLLGRKMCD</sequence>
<accession>A0ABZ2JU95</accession>
<evidence type="ECO:0000313" key="2">
    <source>
        <dbReference type="Proteomes" id="UP001379533"/>
    </source>
</evidence>
<keyword evidence="2" id="KW-1185">Reference proteome</keyword>
<dbReference type="InterPro" id="IPR025850">
    <property type="entry name" value="SUKH-3"/>
</dbReference>
<reference evidence="1 2" key="1">
    <citation type="submission" date="2021-12" db="EMBL/GenBank/DDBJ databases">
        <title>Discovery of the Pendulisporaceae a myxobacterial family with distinct sporulation behavior and unique specialized metabolism.</title>
        <authorList>
            <person name="Garcia R."/>
            <person name="Popoff A."/>
            <person name="Bader C.D."/>
            <person name="Loehr J."/>
            <person name="Walesch S."/>
            <person name="Walt C."/>
            <person name="Boldt J."/>
            <person name="Bunk B."/>
            <person name="Haeckl F.J.F.P.J."/>
            <person name="Gunesch A.P."/>
            <person name="Birkelbach J."/>
            <person name="Nuebel U."/>
            <person name="Pietschmann T."/>
            <person name="Bach T."/>
            <person name="Mueller R."/>
        </authorList>
    </citation>
    <scope>NUCLEOTIDE SEQUENCE [LARGE SCALE GENOMIC DNA]</scope>
    <source>
        <strain evidence="1 2">MSr12523</strain>
    </source>
</reference>
<dbReference type="EMBL" id="CP089982">
    <property type="protein sequence ID" value="WXA90048.1"/>
    <property type="molecule type" value="Genomic_DNA"/>
</dbReference>
<dbReference type="Pfam" id="PF14433">
    <property type="entry name" value="SUKH-3"/>
    <property type="match status" value="1"/>
</dbReference>